<protein>
    <recommendedName>
        <fullName evidence="3">glucan endo-1,3-beta-D-glucosidase</fullName>
        <ecNumber evidence="3">3.2.1.39</ecNumber>
    </recommendedName>
</protein>
<proteinExistence type="inferred from homology"/>
<reference evidence="13 14" key="1">
    <citation type="journal article" date="2007" name="Nat. Biotechnol.">
        <title>Genome sequence of the lignocellulose-bioconverting and xylose-fermenting yeast Pichia stipitis.</title>
        <authorList>
            <person name="Jeffries T.W."/>
            <person name="Grigoriev I.V."/>
            <person name="Grimwood J."/>
            <person name="Laplaza J.M."/>
            <person name="Aerts A."/>
            <person name="Salamov A."/>
            <person name="Schmutz J."/>
            <person name="Lindquist E."/>
            <person name="Dehal P."/>
            <person name="Shapiro H."/>
            <person name="Jin Y.S."/>
            <person name="Passoth V."/>
            <person name="Richardson P.M."/>
        </authorList>
    </citation>
    <scope>NUCLEOTIDE SEQUENCE [LARGE SCALE GENOMIC DNA]</scope>
    <source>
        <strain evidence="14">ATCC 58785 / CBS 6054 / NBRC 10063 / NRRL Y-11545</strain>
    </source>
</reference>
<keyword evidence="14" id="KW-1185">Reference proteome</keyword>
<feature type="region of interest" description="Disordered" evidence="9">
    <location>
        <begin position="300"/>
        <end position="328"/>
    </location>
</feature>
<dbReference type="GO" id="GO:0052861">
    <property type="term" value="F:endo-1,3(4)-beta-glucanase activity"/>
    <property type="evidence" value="ECO:0007669"/>
    <property type="project" value="InterPro"/>
</dbReference>
<dbReference type="GO" id="GO:0000272">
    <property type="term" value="P:polysaccharide catabolic process"/>
    <property type="evidence" value="ECO:0007669"/>
    <property type="project" value="UniProtKB-KW"/>
</dbReference>
<evidence type="ECO:0000313" key="14">
    <source>
        <dbReference type="Proteomes" id="UP000002258"/>
    </source>
</evidence>
<dbReference type="GO" id="GO:0071555">
    <property type="term" value="P:cell wall organization"/>
    <property type="evidence" value="ECO:0007669"/>
    <property type="project" value="UniProtKB-KW"/>
</dbReference>
<evidence type="ECO:0000256" key="4">
    <source>
        <dbReference type="ARBA" id="ARBA00022801"/>
    </source>
</evidence>
<dbReference type="Gene3D" id="2.70.98.30">
    <property type="entry name" value="Golgi alpha-mannosidase II, domain 4"/>
    <property type="match status" value="1"/>
</dbReference>
<accession>A3LRE0</accession>
<keyword evidence="8" id="KW-0624">Polysaccharide degradation</keyword>
<evidence type="ECO:0000256" key="2">
    <source>
        <dbReference type="ARBA" id="ARBA00010730"/>
    </source>
</evidence>
<evidence type="ECO:0000256" key="10">
    <source>
        <dbReference type="SAM" id="SignalP"/>
    </source>
</evidence>
<gene>
    <name evidence="13" type="primary">ACF3</name>
    <name evidence="13" type="ORF">PICST_42898</name>
</gene>
<dbReference type="InParanoid" id="A3LRE0"/>
<dbReference type="STRING" id="322104.A3LRE0"/>
<dbReference type="EC" id="3.2.1.39" evidence="3"/>
<dbReference type="InterPro" id="IPR005200">
    <property type="entry name" value="Endo-beta-glucanase"/>
</dbReference>
<dbReference type="FunFam" id="2.70.98.30:FF:000006">
    <property type="entry name" value="Endo-1,3-beta-glucanase Engl1"/>
    <property type="match status" value="1"/>
</dbReference>
<keyword evidence="5" id="KW-0119">Carbohydrate metabolism</keyword>
<dbReference type="GO" id="GO:0042973">
    <property type="term" value="F:glucan endo-1,3-beta-D-glucosidase activity"/>
    <property type="evidence" value="ECO:0007669"/>
    <property type="project" value="UniProtKB-EC"/>
</dbReference>
<dbReference type="HOGENOM" id="CLU_005482_0_1_1"/>
<evidence type="ECO:0000313" key="13">
    <source>
        <dbReference type="EMBL" id="ABN65721.2"/>
    </source>
</evidence>
<evidence type="ECO:0000256" key="1">
    <source>
        <dbReference type="ARBA" id="ARBA00000382"/>
    </source>
</evidence>
<dbReference type="PANTHER" id="PTHR31983">
    <property type="entry name" value="ENDO-1,3(4)-BETA-GLUCANASE 1"/>
    <property type="match status" value="1"/>
</dbReference>
<evidence type="ECO:0000256" key="9">
    <source>
        <dbReference type="SAM" id="MobiDB-lite"/>
    </source>
</evidence>
<dbReference type="EMBL" id="CP000497">
    <property type="protein sequence ID" value="ABN65721.2"/>
    <property type="molecule type" value="Genomic_DNA"/>
</dbReference>
<evidence type="ECO:0000256" key="5">
    <source>
        <dbReference type="ARBA" id="ARBA00023277"/>
    </source>
</evidence>
<sequence>MIFKRLAIFGSILLALTQSKAEEEVTSTETKYVTNACLDGQVSSIMSNNPPSQTTGIPIVFVYANNDKPNTIINTSTFEYTVSEKSTVTETVTNCGFLSCQTTSIEHIVNTVYKTTACVTYTTTTSATATVTSYSSSSYSTSSSIKNTKYLYETDTESVIKEATITMTAPTTTTTVFSATTVPTTLFESCTSKETIATTKKNPLITQSPISSANSKTINTDQYSSPVTICITTTTDSAGDDNLLSSKAQTVSTIDLRLSEEPVYATTSKSTFGIYHNSTSDCVSSGYSSSYVLSSSSLTSSSAGTTSSSSVSSSSSSSSPAPVETSVVPEPQTCYSGDLFEVISTSSPPSVFARQELPLSIPAGINNDGVPIETNKFYANLFLGDQTDQIWSYPYGLFWTKADYYGFAIQHTNTSNRVFGSQNTNNVGVDSYYFNPIQVGEMILSSTSLSESNNYLGVSEMKSMSVSVAISASQGDPTNFIEIPIVQGMGFVTGIYHGDMVPLLNSLVGIETLTKESSSALPSTILKYRATLFTGGEWLVYVTLPSSSVDFELTAKDPYNLEGSQAIDGLIIQIASAPEESSLDGFYDEAAGQYVVSAVVQGSVACSTSATYEFAYTTEGRSNSGYPLVFAFPHHVESLDGSVAGASTGIQLSSTTKGQMTGYLTNKLTMTETLETNIQFLPWVQGLSGTLTYSADLLKLIAEVANSELQVDMAETVASMDSNYFSGKVIDKYAYILLVVSEILKDDEVTASTLSSLKQAFEPFLNNQQYYPLMYDTKFGGITSTASQGGDTGADFGSAYYNDHHFHYGYFVHAAAIVGYIDNKQGGTWVEDNKDWVNALIRDVANPSEEDNYFPVSRMFDWFAGHSWAAGLFASGDGKNEESTSEDYNFAYGMKLWGQIIGDQSMESRGDLMLAIMARSMNLYFLYKSDNTIQPAEILPNKVSGIFFDNKVDYTTYFGSPDQHPEYVHGVHMLPVTPASSLIRGASYVQEEWTDQVSTFIGNVNSGWTGILRLNQALFDSNSAYSFFSSDSWSSTYLDNGLSRTWSLAFSGGIAGST</sequence>
<evidence type="ECO:0000256" key="8">
    <source>
        <dbReference type="ARBA" id="ARBA00023326"/>
    </source>
</evidence>
<dbReference type="Pfam" id="PF17652">
    <property type="entry name" value="Glyco_hydro81C"/>
    <property type="match status" value="1"/>
</dbReference>
<dbReference type="GeneID" id="4837734"/>
<evidence type="ECO:0000256" key="3">
    <source>
        <dbReference type="ARBA" id="ARBA00012780"/>
    </source>
</evidence>
<keyword evidence="6" id="KW-0326">Glycosidase</keyword>
<feature type="chain" id="PRO_5002655705" description="glucan endo-1,3-beta-D-glucosidase" evidence="10">
    <location>
        <begin position="22"/>
        <end position="1058"/>
    </location>
</feature>
<dbReference type="Gene3D" id="1.20.5.420">
    <property type="entry name" value="Immunoglobulin FC, subunit C"/>
    <property type="match status" value="1"/>
</dbReference>
<feature type="signal peptide" evidence="10">
    <location>
        <begin position="1"/>
        <end position="21"/>
    </location>
</feature>
<dbReference type="Proteomes" id="UP000002258">
    <property type="component" value="Chromosome 3"/>
</dbReference>
<keyword evidence="7" id="KW-0961">Cell wall biogenesis/degradation</keyword>
<dbReference type="InterPro" id="IPR040451">
    <property type="entry name" value="GH81_N"/>
</dbReference>
<dbReference type="GO" id="GO:0009986">
    <property type="term" value="C:cell surface"/>
    <property type="evidence" value="ECO:0007669"/>
    <property type="project" value="TreeGrafter"/>
</dbReference>
<dbReference type="OMA" id="DTMFAYA"/>
<keyword evidence="10" id="KW-0732">Signal</keyword>
<evidence type="ECO:0000259" key="12">
    <source>
        <dbReference type="Pfam" id="PF17652"/>
    </source>
</evidence>
<name>A3LRE0_PICST</name>
<dbReference type="Gene3D" id="1.10.287.1170">
    <property type="entry name" value="glycoside hydrolase family 81 endo-[beta] glucanase"/>
    <property type="match status" value="1"/>
</dbReference>
<comment type="similarity">
    <text evidence="2">Belongs to the glycosyl hydrolase 81 family.</text>
</comment>
<comment type="catalytic activity">
    <reaction evidence="1">
        <text>Hydrolysis of (1-&gt;3)-beta-D-glucosidic linkages in (1-&gt;3)-beta-D-glucans.</text>
        <dbReference type="EC" id="3.2.1.39"/>
    </reaction>
</comment>
<feature type="domain" description="Glycosyl hydrolase family 81 N-terminal" evidence="11">
    <location>
        <begin position="358"/>
        <end position="684"/>
    </location>
</feature>
<dbReference type="eggNOG" id="KOG2254">
    <property type="taxonomic scope" value="Eukaryota"/>
</dbReference>
<dbReference type="RefSeq" id="XP_001383750.2">
    <property type="nucleotide sequence ID" value="XM_001383713.1"/>
</dbReference>
<keyword evidence="4" id="KW-0378">Hydrolase</keyword>
<evidence type="ECO:0000256" key="6">
    <source>
        <dbReference type="ARBA" id="ARBA00023295"/>
    </source>
</evidence>
<dbReference type="FunCoup" id="A3LRE0">
    <property type="interactions" value="207"/>
</dbReference>
<dbReference type="PANTHER" id="PTHR31983:SF20">
    <property type="entry name" value="GLUCAN ENDO-1,3-BETA-D-GLUCOSIDASE 1"/>
    <property type="match status" value="1"/>
</dbReference>
<dbReference type="Pfam" id="PF03639">
    <property type="entry name" value="Glyco_hydro_81"/>
    <property type="match status" value="1"/>
</dbReference>
<evidence type="ECO:0000259" key="11">
    <source>
        <dbReference type="Pfam" id="PF03639"/>
    </source>
</evidence>
<dbReference type="OrthoDB" id="4473401at2759"/>
<dbReference type="InterPro" id="IPR040720">
    <property type="entry name" value="GH81_C"/>
</dbReference>
<dbReference type="KEGG" id="pic:PICST_42898"/>
<feature type="domain" description="Glycosyl hydrolase family 81 C-terminal" evidence="12">
    <location>
        <begin position="693"/>
        <end position="1048"/>
    </location>
</feature>
<dbReference type="PROSITE" id="PS52008">
    <property type="entry name" value="GH81"/>
    <property type="match status" value="1"/>
</dbReference>
<evidence type="ECO:0000256" key="7">
    <source>
        <dbReference type="ARBA" id="ARBA00023316"/>
    </source>
</evidence>
<organism evidence="13 14">
    <name type="scientific">Scheffersomyces stipitis (strain ATCC 58785 / CBS 6054 / NBRC 10063 / NRRL Y-11545)</name>
    <name type="common">Yeast</name>
    <name type="synonym">Pichia stipitis</name>
    <dbReference type="NCBI Taxonomy" id="322104"/>
    <lineage>
        <taxon>Eukaryota</taxon>
        <taxon>Fungi</taxon>
        <taxon>Dikarya</taxon>
        <taxon>Ascomycota</taxon>
        <taxon>Saccharomycotina</taxon>
        <taxon>Pichiomycetes</taxon>
        <taxon>Debaryomycetaceae</taxon>
        <taxon>Scheffersomyces</taxon>
    </lineage>
</organism>
<dbReference type="AlphaFoldDB" id="A3LRE0"/>